<organism evidence="3 4">
    <name type="scientific">Sander lucioperca</name>
    <name type="common">Pike-perch</name>
    <name type="synonym">Perca lucioperca</name>
    <dbReference type="NCBI Taxonomy" id="283035"/>
    <lineage>
        <taxon>Eukaryota</taxon>
        <taxon>Metazoa</taxon>
        <taxon>Chordata</taxon>
        <taxon>Craniata</taxon>
        <taxon>Vertebrata</taxon>
        <taxon>Euteleostomi</taxon>
        <taxon>Actinopterygii</taxon>
        <taxon>Neopterygii</taxon>
        <taxon>Teleostei</taxon>
        <taxon>Neoteleostei</taxon>
        <taxon>Acanthomorphata</taxon>
        <taxon>Eupercaria</taxon>
        <taxon>Perciformes</taxon>
        <taxon>Percoidei</taxon>
        <taxon>Percidae</taxon>
        <taxon>Luciopercinae</taxon>
        <taxon>Sander</taxon>
    </lineage>
</organism>
<dbReference type="GeneTree" id="ENSGT00940000173497"/>
<dbReference type="Ensembl" id="ENSSLUT00000030600.1">
    <property type="protein sequence ID" value="ENSSLUP00000029656.1"/>
    <property type="gene ID" value="ENSSLUG00000013325.1"/>
</dbReference>
<proteinExistence type="predicted"/>
<accession>A0A8C9YSY1</accession>
<keyword evidence="4" id="KW-1185">Reference proteome</keyword>
<gene>
    <name evidence="3" type="primary">atf7ip2</name>
</gene>
<reference evidence="3" key="2">
    <citation type="submission" date="2025-09" db="UniProtKB">
        <authorList>
            <consortium name="Ensembl"/>
        </authorList>
    </citation>
    <scope>IDENTIFICATION</scope>
</reference>
<feature type="compositionally biased region" description="Basic and acidic residues" evidence="1">
    <location>
        <begin position="235"/>
        <end position="274"/>
    </location>
</feature>
<feature type="compositionally biased region" description="Basic residues" evidence="1">
    <location>
        <begin position="1"/>
        <end position="11"/>
    </location>
</feature>
<evidence type="ECO:0000313" key="4">
    <source>
        <dbReference type="Proteomes" id="UP000694568"/>
    </source>
</evidence>
<evidence type="ECO:0000259" key="2">
    <source>
        <dbReference type="Pfam" id="PF16794"/>
    </source>
</evidence>
<evidence type="ECO:0000313" key="3">
    <source>
        <dbReference type="Ensembl" id="ENSSLUP00000029656.1"/>
    </source>
</evidence>
<dbReference type="Pfam" id="PF16794">
    <property type="entry name" value="fn3_4"/>
    <property type="match status" value="1"/>
</dbReference>
<reference evidence="3" key="1">
    <citation type="submission" date="2025-08" db="UniProtKB">
        <authorList>
            <consortium name="Ensembl"/>
        </authorList>
    </citation>
    <scope>IDENTIFICATION</scope>
</reference>
<dbReference type="GO" id="GO:0006355">
    <property type="term" value="P:regulation of DNA-templated transcription"/>
    <property type="evidence" value="ECO:0007669"/>
    <property type="project" value="TreeGrafter"/>
</dbReference>
<name>A0A8C9YSY1_SANLU</name>
<feature type="region of interest" description="Disordered" evidence="1">
    <location>
        <begin position="235"/>
        <end position="294"/>
    </location>
</feature>
<dbReference type="Proteomes" id="UP000694568">
    <property type="component" value="Unplaced"/>
</dbReference>
<dbReference type="GO" id="GO:0003712">
    <property type="term" value="F:transcription coregulator activity"/>
    <property type="evidence" value="ECO:0007669"/>
    <property type="project" value="TreeGrafter"/>
</dbReference>
<sequence>MATRPKTRSRLSRTQTCKSKQRARVDIGSAFKRWRALKAEHGLKTDAEVATSLLDVMKRLPSRPASSGASDKKIKLSQSKVQTLVEQEVYAAVKKNETKLQGLIEQLDPPVDYESSIQKLEARINTVTKRAEAAIAYITKTQEMSPLPSLFNVKFISADFEDEIQETRSQTDKKSMGNSRELFKMMETTNKALKKMHADKAALKDAIADFSEEQPPPVLTPYGSPECKGLTRFIKQEPDDEHMKKEPEDKQGKKNSVESKQCEEPKAKRIKEECLSPPGSSNYPKYTDFEQDRPSYPPLPATPFPSILSMEAALYNIPQRLVVRVALIRHPPGLSVLWNVEEEDPSAPPMDSYSVYMTMEKVKGSNVFPNWRTAGEVRAIPLPTCVLITKYKPGHRMCVAVVGKDKFGRYGPYSKVITAVVPDTLGGYGVKLETAQAALGR</sequence>
<dbReference type="GO" id="GO:0005667">
    <property type="term" value="C:transcription regulator complex"/>
    <property type="evidence" value="ECO:0007669"/>
    <property type="project" value="TreeGrafter"/>
</dbReference>
<dbReference type="PANTHER" id="PTHR23210">
    <property type="entry name" value="ACTIVATING TRANSCRIPTION FACTOR 7 INTERACTING PROTEIN"/>
    <property type="match status" value="1"/>
</dbReference>
<dbReference type="PANTHER" id="PTHR23210:SF26">
    <property type="entry name" value="ACTIVATING TRANSCRIPTION FACTOR 7-INTERACTING PROTEIN 1"/>
    <property type="match status" value="1"/>
</dbReference>
<feature type="domain" description="Activating transcription factor 7-interacting protein Fn3" evidence="2">
    <location>
        <begin position="316"/>
        <end position="417"/>
    </location>
</feature>
<dbReference type="InterPro" id="IPR026085">
    <property type="entry name" value="ATF7-int"/>
</dbReference>
<evidence type="ECO:0000256" key="1">
    <source>
        <dbReference type="SAM" id="MobiDB-lite"/>
    </source>
</evidence>
<feature type="region of interest" description="Disordered" evidence="1">
    <location>
        <begin position="1"/>
        <end position="21"/>
    </location>
</feature>
<dbReference type="InterPro" id="IPR056565">
    <property type="entry name" value="Fn3_ATF7IP"/>
</dbReference>
<dbReference type="AlphaFoldDB" id="A0A8C9YSY1"/>
<protein>
    <recommendedName>
        <fullName evidence="2">Activating transcription factor 7-interacting protein Fn3 domain-containing protein</fullName>
    </recommendedName>
</protein>
<dbReference type="GO" id="GO:0005634">
    <property type="term" value="C:nucleus"/>
    <property type="evidence" value="ECO:0007669"/>
    <property type="project" value="TreeGrafter"/>
</dbReference>